<feature type="region of interest" description="Disordered" evidence="1">
    <location>
        <begin position="33"/>
        <end position="118"/>
    </location>
</feature>
<evidence type="ECO:0000259" key="3">
    <source>
        <dbReference type="Pfam" id="PF14016"/>
    </source>
</evidence>
<gene>
    <name evidence="4" type="ORF">G5C65_34040</name>
</gene>
<reference evidence="4 5" key="1">
    <citation type="submission" date="2020-02" db="EMBL/GenBank/DDBJ databases">
        <title>Whole-genome analyses of novel actinobacteria.</title>
        <authorList>
            <person name="Sahin N."/>
            <person name="Tatar D."/>
        </authorList>
    </citation>
    <scope>NUCLEOTIDE SEQUENCE [LARGE SCALE GENOMIC DNA]</scope>
    <source>
        <strain evidence="4 5">SB3404</strain>
    </source>
</reference>
<organism evidence="4 5">
    <name type="scientific">Streptomyces boncukensis</name>
    <dbReference type="NCBI Taxonomy" id="2711219"/>
    <lineage>
        <taxon>Bacteria</taxon>
        <taxon>Bacillati</taxon>
        <taxon>Actinomycetota</taxon>
        <taxon>Actinomycetes</taxon>
        <taxon>Kitasatosporales</taxon>
        <taxon>Streptomycetaceae</taxon>
        <taxon>Streptomyces</taxon>
    </lineage>
</organism>
<dbReference type="RefSeq" id="WP_165302922.1">
    <property type="nucleotide sequence ID" value="NZ_JAAKZZ010000673.1"/>
</dbReference>
<feature type="signal peptide" evidence="2">
    <location>
        <begin position="1"/>
        <end position="30"/>
    </location>
</feature>
<dbReference type="AlphaFoldDB" id="A0A6G4X6V3"/>
<name>A0A6G4X6V3_9ACTN</name>
<feature type="compositionally biased region" description="Low complexity" evidence="1">
    <location>
        <begin position="33"/>
        <end position="44"/>
    </location>
</feature>
<dbReference type="Proteomes" id="UP000477722">
    <property type="component" value="Unassembled WGS sequence"/>
</dbReference>
<sequence length="258" mass="25558">MAPLRAPSVRRVPYPRAALTALTAAAALLAAGCADGDGPSAASAPPSPPASPASSPSSSASSSPPPASSAAAGGTGQAAGPSPSSGSARASGSAPAPPGDRDREAAAGSAPRAADRAPWCGTGQLRMTLRTLGSGAGQRYAALVLINSADSPCRTRGWPGLQLTSAGGAEIQTRTDRDRAAPAQQFTMRPGDRAWSRLHWTVVPGAGDPPDGSCPRPAGLRVIPPDERRALSADWKPGPVCGGKLSATALRLGSGPGR</sequence>
<dbReference type="Pfam" id="PF14016">
    <property type="entry name" value="DUF4232"/>
    <property type="match status" value="1"/>
</dbReference>
<evidence type="ECO:0000256" key="1">
    <source>
        <dbReference type="SAM" id="MobiDB-lite"/>
    </source>
</evidence>
<evidence type="ECO:0000256" key="2">
    <source>
        <dbReference type="SAM" id="SignalP"/>
    </source>
</evidence>
<dbReference type="EMBL" id="JAAKZZ010000673">
    <property type="protein sequence ID" value="NGO73266.1"/>
    <property type="molecule type" value="Genomic_DNA"/>
</dbReference>
<feature type="compositionally biased region" description="Low complexity" evidence="1">
    <location>
        <begin position="52"/>
        <end position="94"/>
    </location>
</feature>
<dbReference type="InterPro" id="IPR025326">
    <property type="entry name" value="DUF4232"/>
</dbReference>
<keyword evidence="2" id="KW-0732">Signal</keyword>
<feature type="domain" description="DUF4232" evidence="3">
    <location>
        <begin position="120"/>
        <end position="250"/>
    </location>
</feature>
<proteinExistence type="predicted"/>
<comment type="caution">
    <text evidence="4">The sequence shown here is derived from an EMBL/GenBank/DDBJ whole genome shotgun (WGS) entry which is preliminary data.</text>
</comment>
<feature type="chain" id="PRO_5038666454" evidence="2">
    <location>
        <begin position="31"/>
        <end position="258"/>
    </location>
</feature>
<protein>
    <submittedName>
        <fullName evidence="4">DUF4232 domain-containing protein</fullName>
    </submittedName>
</protein>
<dbReference type="PROSITE" id="PS51257">
    <property type="entry name" value="PROKAR_LIPOPROTEIN"/>
    <property type="match status" value="1"/>
</dbReference>
<keyword evidence="5" id="KW-1185">Reference proteome</keyword>
<evidence type="ECO:0000313" key="4">
    <source>
        <dbReference type="EMBL" id="NGO73266.1"/>
    </source>
</evidence>
<accession>A0A6G4X6V3</accession>
<evidence type="ECO:0000313" key="5">
    <source>
        <dbReference type="Proteomes" id="UP000477722"/>
    </source>
</evidence>